<evidence type="ECO:0008006" key="6">
    <source>
        <dbReference type="Google" id="ProtNLM"/>
    </source>
</evidence>
<gene>
    <name evidence="2" type="ORF">ESZ26_16060</name>
    <name evidence="3" type="ORF">ESZ27_14115</name>
</gene>
<keyword evidence="1" id="KW-1133">Transmembrane helix</keyword>
<evidence type="ECO:0000313" key="4">
    <source>
        <dbReference type="Proteomes" id="UP000321525"/>
    </source>
</evidence>
<dbReference type="Proteomes" id="UP000321525">
    <property type="component" value="Unassembled WGS sequence"/>
</dbReference>
<dbReference type="EMBL" id="VOLQ01000030">
    <property type="protein sequence ID" value="TWX64632.1"/>
    <property type="molecule type" value="Genomic_DNA"/>
</dbReference>
<protein>
    <recommendedName>
        <fullName evidence="6">MSHA biogenesis protein MshP</fullName>
    </recommendedName>
</protein>
<dbReference type="EMBL" id="VOLR01000027">
    <property type="protein sequence ID" value="TWX55616.1"/>
    <property type="molecule type" value="Genomic_DNA"/>
</dbReference>
<keyword evidence="4" id="KW-1185">Reference proteome</keyword>
<dbReference type="AlphaFoldDB" id="A0A5C6Q7D4"/>
<sequence length="150" mass="15995">MFHKQYHHDKYALSQVKSKQKGSAIVVAIFVIVVMALLGAGLVKILSSSAESVAYEVIGTRAYAAAQTGAQWQLLEVFPHDTNVKTACKSNITAPDFSNVEGLTSCQATVTCNDDGVFDGTTYYVITSVGQCSIGGVVTSRTVQIEARSL</sequence>
<name>A0A5C6Q7D4_9GAMM</name>
<dbReference type="OrthoDB" id="5768004at2"/>
<proteinExistence type="predicted"/>
<evidence type="ECO:0000313" key="3">
    <source>
        <dbReference type="EMBL" id="TWX64632.1"/>
    </source>
</evidence>
<comment type="caution">
    <text evidence="3">The sequence shown here is derived from an EMBL/GenBank/DDBJ whole genome shotgun (WGS) entry which is preliminary data.</text>
</comment>
<dbReference type="Proteomes" id="UP000321917">
    <property type="component" value="Unassembled WGS sequence"/>
</dbReference>
<evidence type="ECO:0000256" key="1">
    <source>
        <dbReference type="SAM" id="Phobius"/>
    </source>
</evidence>
<evidence type="ECO:0000313" key="5">
    <source>
        <dbReference type="Proteomes" id="UP000321917"/>
    </source>
</evidence>
<accession>A0A5C6Q7D4</accession>
<feature type="transmembrane region" description="Helical" evidence="1">
    <location>
        <begin position="21"/>
        <end position="43"/>
    </location>
</feature>
<evidence type="ECO:0000313" key="2">
    <source>
        <dbReference type="EMBL" id="TWX55616.1"/>
    </source>
</evidence>
<keyword evidence="1" id="KW-0812">Transmembrane</keyword>
<organism evidence="3 5">
    <name type="scientific">Colwellia hornerae</name>
    <dbReference type="NCBI Taxonomy" id="89402"/>
    <lineage>
        <taxon>Bacteria</taxon>
        <taxon>Pseudomonadati</taxon>
        <taxon>Pseudomonadota</taxon>
        <taxon>Gammaproteobacteria</taxon>
        <taxon>Alteromonadales</taxon>
        <taxon>Colwelliaceae</taxon>
        <taxon>Colwellia</taxon>
    </lineage>
</organism>
<dbReference type="RefSeq" id="WP_146800471.1">
    <property type="nucleotide sequence ID" value="NZ_VOLP01000026.1"/>
</dbReference>
<keyword evidence="1" id="KW-0472">Membrane</keyword>
<reference evidence="3 5" key="1">
    <citation type="submission" date="2019-07" db="EMBL/GenBank/DDBJ databases">
        <title>Genomes of sea-ice associated Colwellia species.</title>
        <authorList>
            <person name="Bowman J.P."/>
        </authorList>
    </citation>
    <scope>NUCLEOTIDE SEQUENCE [LARGE SCALE GENOMIC DNA]</scope>
    <source>
        <strain evidence="2 4">ACAM 607</strain>
        <strain evidence="3 5">IC036</strain>
    </source>
</reference>